<proteinExistence type="predicted"/>
<dbReference type="Proteomes" id="UP001206595">
    <property type="component" value="Unassembled WGS sequence"/>
</dbReference>
<organism evidence="1 2">
    <name type="scientific">Umbelopsis ramanniana AG</name>
    <dbReference type="NCBI Taxonomy" id="1314678"/>
    <lineage>
        <taxon>Eukaryota</taxon>
        <taxon>Fungi</taxon>
        <taxon>Fungi incertae sedis</taxon>
        <taxon>Mucoromycota</taxon>
        <taxon>Mucoromycotina</taxon>
        <taxon>Umbelopsidomycetes</taxon>
        <taxon>Umbelopsidales</taxon>
        <taxon>Umbelopsidaceae</taxon>
        <taxon>Umbelopsis</taxon>
    </lineage>
</organism>
<accession>A0AAD5E695</accession>
<dbReference type="GeneID" id="75916154"/>
<evidence type="ECO:0000313" key="1">
    <source>
        <dbReference type="EMBL" id="KAI8577512.1"/>
    </source>
</evidence>
<name>A0AAD5E695_UMBRA</name>
<gene>
    <name evidence="1" type="ORF">K450DRAFT_252034</name>
</gene>
<protein>
    <submittedName>
        <fullName evidence="1">Uncharacterized protein</fullName>
    </submittedName>
</protein>
<keyword evidence="2" id="KW-1185">Reference proteome</keyword>
<evidence type="ECO:0000313" key="2">
    <source>
        <dbReference type="Proteomes" id="UP001206595"/>
    </source>
</evidence>
<reference evidence="1" key="1">
    <citation type="submission" date="2021-06" db="EMBL/GenBank/DDBJ databases">
        <authorList>
            <consortium name="DOE Joint Genome Institute"/>
            <person name="Mondo S.J."/>
            <person name="Amses K.R."/>
            <person name="Simmons D.R."/>
            <person name="Longcore J.E."/>
            <person name="Seto K."/>
            <person name="Alves G.H."/>
            <person name="Bonds A.E."/>
            <person name="Quandt C.A."/>
            <person name="Davis W.J."/>
            <person name="Chang Y."/>
            <person name="Letcher P.M."/>
            <person name="Powell M.J."/>
            <person name="Kuo A."/>
            <person name="Labutti K."/>
            <person name="Pangilinan J."/>
            <person name="Andreopoulos W."/>
            <person name="Tritt A."/>
            <person name="Riley R."/>
            <person name="Hundley H."/>
            <person name="Johnson J."/>
            <person name="Lipzen A."/>
            <person name="Barry K."/>
            <person name="Berbee M.L."/>
            <person name="Buchler N.E."/>
            <person name="Grigoriev I.V."/>
            <person name="Spatafora J.W."/>
            <person name="Stajich J.E."/>
            <person name="James T.Y."/>
        </authorList>
    </citation>
    <scope>NUCLEOTIDE SEQUENCE</scope>
    <source>
        <strain evidence="1">AG</strain>
    </source>
</reference>
<dbReference type="EMBL" id="MU620940">
    <property type="protein sequence ID" value="KAI8577512.1"/>
    <property type="molecule type" value="Genomic_DNA"/>
</dbReference>
<dbReference type="RefSeq" id="XP_051442516.1">
    <property type="nucleotide sequence ID" value="XM_051590811.1"/>
</dbReference>
<dbReference type="AlphaFoldDB" id="A0AAD5E695"/>
<sequence length="99" mass="10855">MNSPCRVRLQTDGIEPIPPTNVTIYEKHPSAVFGREIATSGPYTNVVQGVATGDTVLTQNAYGYVIVFATHQKDVAGKFISFVYSDRPVNVRPDKITPM</sequence>
<reference evidence="1" key="2">
    <citation type="journal article" date="2022" name="Proc. Natl. Acad. Sci. U.S.A.">
        <title>Diploid-dominant life cycles characterize the early evolution of Fungi.</title>
        <authorList>
            <person name="Amses K.R."/>
            <person name="Simmons D.R."/>
            <person name="Longcore J.E."/>
            <person name="Mondo S.J."/>
            <person name="Seto K."/>
            <person name="Jeronimo G.H."/>
            <person name="Bonds A.E."/>
            <person name="Quandt C.A."/>
            <person name="Davis W.J."/>
            <person name="Chang Y."/>
            <person name="Federici B.A."/>
            <person name="Kuo A."/>
            <person name="LaButti K."/>
            <person name="Pangilinan J."/>
            <person name="Andreopoulos W."/>
            <person name="Tritt A."/>
            <person name="Riley R."/>
            <person name="Hundley H."/>
            <person name="Johnson J."/>
            <person name="Lipzen A."/>
            <person name="Barry K."/>
            <person name="Lang B.F."/>
            <person name="Cuomo C.A."/>
            <person name="Buchler N.E."/>
            <person name="Grigoriev I.V."/>
            <person name="Spatafora J.W."/>
            <person name="Stajich J.E."/>
            <person name="James T.Y."/>
        </authorList>
    </citation>
    <scope>NUCLEOTIDE SEQUENCE</scope>
    <source>
        <strain evidence="1">AG</strain>
    </source>
</reference>
<comment type="caution">
    <text evidence="1">The sequence shown here is derived from an EMBL/GenBank/DDBJ whole genome shotgun (WGS) entry which is preliminary data.</text>
</comment>